<accession>A0A858R4P0</accession>
<gene>
    <name evidence="1" type="ORF">HHL28_03900</name>
</gene>
<organism evidence="1 2">
    <name type="scientific">Aerophototrophica crusticola</name>
    <dbReference type="NCBI Taxonomy" id="1709002"/>
    <lineage>
        <taxon>Bacteria</taxon>
        <taxon>Pseudomonadati</taxon>
        <taxon>Pseudomonadota</taxon>
        <taxon>Alphaproteobacteria</taxon>
        <taxon>Rhodospirillales</taxon>
        <taxon>Rhodospirillaceae</taxon>
        <taxon>Aerophototrophica</taxon>
    </lineage>
</organism>
<reference evidence="1" key="1">
    <citation type="submission" date="2020-04" db="EMBL/GenBank/DDBJ databases">
        <title>A desert anoxygenic phototrophic bacterium fixes CO2 using RubisCO under aerobic conditions.</title>
        <authorList>
            <person name="Tang K."/>
        </authorList>
    </citation>
    <scope>NUCLEOTIDE SEQUENCE [LARGE SCALE GENOMIC DNA]</scope>
    <source>
        <strain evidence="1">MIMtkB3</strain>
    </source>
</reference>
<dbReference type="Proteomes" id="UP000501891">
    <property type="component" value="Chromosome"/>
</dbReference>
<dbReference type="AlphaFoldDB" id="A0A858R4P0"/>
<keyword evidence="2" id="KW-1185">Reference proteome</keyword>
<sequence>MQKAWAEQPDRLAAARMPQGTAFATPPAIAAGMLRRAVTAGEPFAWAEADSICGTWELEDALRRTSRPWPSPWST</sequence>
<name>A0A858R4P0_9PROT</name>
<evidence type="ECO:0000313" key="1">
    <source>
        <dbReference type="EMBL" id="QJE72354.1"/>
    </source>
</evidence>
<protein>
    <submittedName>
        <fullName evidence="1">Transposase</fullName>
    </submittedName>
</protein>
<proteinExistence type="predicted"/>
<dbReference type="KEGG" id="acru:HHL28_03900"/>
<dbReference type="EMBL" id="CP051775">
    <property type="protein sequence ID" value="QJE72354.1"/>
    <property type="molecule type" value="Genomic_DNA"/>
</dbReference>
<evidence type="ECO:0000313" key="2">
    <source>
        <dbReference type="Proteomes" id="UP000501891"/>
    </source>
</evidence>